<comment type="caution">
    <text evidence="3">The sequence shown here is derived from an EMBL/GenBank/DDBJ whole genome shotgun (WGS) entry which is preliminary data.</text>
</comment>
<feature type="region of interest" description="Disordered" evidence="1">
    <location>
        <begin position="27"/>
        <end position="53"/>
    </location>
</feature>
<organism evidence="3 4">
    <name type="scientific">Dyella koreensis</name>
    <dbReference type="NCBI Taxonomy" id="311235"/>
    <lineage>
        <taxon>Bacteria</taxon>
        <taxon>Pseudomonadati</taxon>
        <taxon>Pseudomonadota</taxon>
        <taxon>Gammaproteobacteria</taxon>
        <taxon>Lysobacterales</taxon>
        <taxon>Rhodanobacteraceae</taxon>
        <taxon>Dyella</taxon>
    </lineage>
</organism>
<feature type="chain" id="PRO_5046992648" evidence="2">
    <location>
        <begin position="22"/>
        <end position="535"/>
    </location>
</feature>
<dbReference type="EMBL" id="JADIKD010000006">
    <property type="protein sequence ID" value="MFK2916039.1"/>
    <property type="molecule type" value="Genomic_DNA"/>
</dbReference>
<accession>A0ABW8K3G8</accession>
<feature type="signal peptide" evidence="2">
    <location>
        <begin position="1"/>
        <end position="21"/>
    </location>
</feature>
<evidence type="ECO:0000256" key="2">
    <source>
        <dbReference type="SAM" id="SignalP"/>
    </source>
</evidence>
<keyword evidence="4" id="KW-1185">Reference proteome</keyword>
<feature type="compositionally biased region" description="Polar residues" evidence="1">
    <location>
        <begin position="42"/>
        <end position="51"/>
    </location>
</feature>
<dbReference type="InterPro" id="IPR029058">
    <property type="entry name" value="AB_hydrolase_fold"/>
</dbReference>
<feature type="region of interest" description="Disordered" evidence="1">
    <location>
        <begin position="367"/>
        <end position="390"/>
    </location>
</feature>
<protein>
    <submittedName>
        <fullName evidence="3">Peptidase S10</fullName>
    </submittedName>
</protein>
<evidence type="ECO:0000256" key="1">
    <source>
        <dbReference type="SAM" id="MobiDB-lite"/>
    </source>
</evidence>
<evidence type="ECO:0000313" key="3">
    <source>
        <dbReference type="EMBL" id="MFK2916039.1"/>
    </source>
</evidence>
<proteinExistence type="predicted"/>
<dbReference type="SUPFAM" id="SSF53474">
    <property type="entry name" value="alpha/beta-Hydrolases"/>
    <property type="match status" value="1"/>
</dbReference>
<gene>
    <name evidence="3" type="ORF">ISS97_02080</name>
</gene>
<name>A0ABW8K3G8_9GAMM</name>
<evidence type="ECO:0000313" key="4">
    <source>
        <dbReference type="Proteomes" id="UP001620408"/>
    </source>
</evidence>
<dbReference type="RefSeq" id="WP_379984699.1">
    <property type="nucleotide sequence ID" value="NZ_JADIKD010000006.1"/>
</dbReference>
<dbReference type="Pfam" id="PF00450">
    <property type="entry name" value="Peptidase_S10"/>
    <property type="match status" value="1"/>
</dbReference>
<sequence length="535" mass="58904">MHKRSLVAALASLLLVSTTYAADKQEAKDKPAEAKPDAALLQPQSSETTGSVRVEGKSIDYKAVAGTLVLHGSGDKEHEPQVSMFYTAYFKKGADAAKRPVTFIYNGGPGSATVWLHMGAFGPKRVVTSDDSHTPAAPYNLVNNDYSLLDASDLVFIDAPGAGFSRLIAAEEDRGKREEQMKDRRKTIYSVDGDGHAFAQFITQFLSKYGRWNSPKYLFGESYGTTRSAVLANILENESSVDLNGVILLSQILNFDTSIDGPQFNPGVDLPYVVALPTFAAAAYYHHKLPQQPAALEPFLREVEQYALGDYAQALMAGSRLDATRKQAAAEKLHQYTGLPVAYLMKADLRVTGGMFEHELQGDGDLTTGRLDSRFSGPSLDPLSKDSEYDPQSSAISSAYVAAFNDYVRRQLKFGEGQQYRLFAEVDHWDFAHKAPGVSGEALQQSTNVMPDLAMAMKTNPNLKVSLHGGYYDLATPYFAADYEMHHLPIQPALQKNISYDWYPSGHMVYAHEDSLKKLHDNVARFIGETDNVKR</sequence>
<dbReference type="Gene3D" id="3.40.50.1820">
    <property type="entry name" value="alpha/beta hydrolase"/>
    <property type="match status" value="1"/>
</dbReference>
<dbReference type="InterPro" id="IPR001563">
    <property type="entry name" value="Peptidase_S10"/>
</dbReference>
<keyword evidence="2" id="KW-0732">Signal</keyword>
<dbReference type="Proteomes" id="UP001620408">
    <property type="component" value="Unassembled WGS sequence"/>
</dbReference>
<reference evidence="3 4" key="1">
    <citation type="submission" date="2020-10" db="EMBL/GenBank/DDBJ databases">
        <title>Phylogeny of dyella-like bacteria.</title>
        <authorList>
            <person name="Fu J."/>
        </authorList>
    </citation>
    <scope>NUCLEOTIDE SEQUENCE [LARGE SCALE GENOMIC DNA]</scope>
    <source>
        <strain evidence="3 4">BB4</strain>
    </source>
</reference>
<feature type="compositionally biased region" description="Basic and acidic residues" evidence="1">
    <location>
        <begin position="27"/>
        <end position="36"/>
    </location>
</feature>